<evidence type="ECO:0000313" key="2">
    <source>
        <dbReference type="Proteomes" id="UP000233766"/>
    </source>
</evidence>
<name>A0A2N3V4L4_9NOCA</name>
<sequence length="84" mass="9946">MTKQDDSARLAHEFLRARSKASGDQFENFYRSRNLDMDERYWTAAQRAEFKQEAGELTADWKVKQEELLAKLRAEYPGGEWTRD</sequence>
<evidence type="ECO:0000313" key="1">
    <source>
        <dbReference type="EMBL" id="PKV76565.1"/>
    </source>
</evidence>
<dbReference type="AlphaFoldDB" id="A0A2N3V4L4"/>
<gene>
    <name evidence="1" type="ORF">ATK86_7498</name>
</gene>
<dbReference type="RefSeq" id="WP_143876246.1">
    <property type="nucleotide sequence ID" value="NZ_PJMW01000004.1"/>
</dbReference>
<comment type="caution">
    <text evidence="1">The sequence shown here is derived from an EMBL/GenBank/DDBJ whole genome shotgun (WGS) entry which is preliminary data.</text>
</comment>
<dbReference type="EMBL" id="PJMW01000004">
    <property type="protein sequence ID" value="PKV76565.1"/>
    <property type="molecule type" value="Genomic_DNA"/>
</dbReference>
<organism evidence="1 2">
    <name type="scientific">Nocardia fluminea</name>
    <dbReference type="NCBI Taxonomy" id="134984"/>
    <lineage>
        <taxon>Bacteria</taxon>
        <taxon>Bacillati</taxon>
        <taxon>Actinomycetota</taxon>
        <taxon>Actinomycetes</taxon>
        <taxon>Mycobacteriales</taxon>
        <taxon>Nocardiaceae</taxon>
        <taxon>Nocardia</taxon>
    </lineage>
</organism>
<accession>A0A2N3V4L4</accession>
<keyword evidence="2" id="KW-1185">Reference proteome</keyword>
<dbReference type="Proteomes" id="UP000233766">
    <property type="component" value="Unassembled WGS sequence"/>
</dbReference>
<proteinExistence type="predicted"/>
<reference evidence="1 2" key="1">
    <citation type="submission" date="2017-12" db="EMBL/GenBank/DDBJ databases">
        <title>Sequencing the genomes of 1000 Actinobacteria strains.</title>
        <authorList>
            <person name="Klenk H.-P."/>
        </authorList>
    </citation>
    <scope>NUCLEOTIDE SEQUENCE [LARGE SCALE GENOMIC DNA]</scope>
    <source>
        <strain evidence="1 2">DSM 44489</strain>
    </source>
</reference>
<dbReference type="OrthoDB" id="4571695at2"/>
<protein>
    <submittedName>
        <fullName evidence="1">Uncharacterized protein</fullName>
    </submittedName>
</protein>